<keyword evidence="2" id="KW-1185">Reference proteome</keyword>
<accession>A0AAF0W3T9</accession>
<organism evidence="1 2">
    <name type="scientific">Daucus carota subsp. sativus</name>
    <name type="common">Carrot</name>
    <dbReference type="NCBI Taxonomy" id="79200"/>
    <lineage>
        <taxon>Eukaryota</taxon>
        <taxon>Viridiplantae</taxon>
        <taxon>Streptophyta</taxon>
        <taxon>Embryophyta</taxon>
        <taxon>Tracheophyta</taxon>
        <taxon>Spermatophyta</taxon>
        <taxon>Magnoliopsida</taxon>
        <taxon>eudicotyledons</taxon>
        <taxon>Gunneridae</taxon>
        <taxon>Pentapetalae</taxon>
        <taxon>asterids</taxon>
        <taxon>campanulids</taxon>
        <taxon>Apiales</taxon>
        <taxon>Apiaceae</taxon>
        <taxon>Apioideae</taxon>
        <taxon>Scandiceae</taxon>
        <taxon>Daucinae</taxon>
        <taxon>Daucus</taxon>
        <taxon>Daucus sect. Daucus</taxon>
    </lineage>
</organism>
<gene>
    <name evidence="1" type="ORF">DCAR_0101869</name>
</gene>
<sequence length="31" mass="3628">MKKAKGRSKNFTIQEDMLLVSTWKYVSLDPI</sequence>
<protein>
    <submittedName>
        <fullName evidence="1">Uncharacterized protein</fullName>
    </submittedName>
</protein>
<dbReference type="EMBL" id="CP093343">
    <property type="protein sequence ID" value="WOG82702.1"/>
    <property type="molecule type" value="Genomic_DNA"/>
</dbReference>
<reference evidence="1" key="1">
    <citation type="journal article" date="2016" name="Nat. Genet.">
        <title>A high-quality carrot genome assembly provides new insights into carotenoid accumulation and asterid genome evolution.</title>
        <authorList>
            <person name="Iorizzo M."/>
            <person name="Ellison S."/>
            <person name="Senalik D."/>
            <person name="Zeng P."/>
            <person name="Satapoomin P."/>
            <person name="Huang J."/>
            <person name="Bowman M."/>
            <person name="Iovene M."/>
            <person name="Sanseverino W."/>
            <person name="Cavagnaro P."/>
            <person name="Yildiz M."/>
            <person name="Macko-Podgorni A."/>
            <person name="Moranska E."/>
            <person name="Grzebelus E."/>
            <person name="Grzebelus D."/>
            <person name="Ashrafi H."/>
            <person name="Zheng Z."/>
            <person name="Cheng S."/>
            <person name="Spooner D."/>
            <person name="Van Deynze A."/>
            <person name="Simon P."/>
        </authorList>
    </citation>
    <scope>NUCLEOTIDE SEQUENCE</scope>
    <source>
        <tissue evidence="1">Leaf</tissue>
    </source>
</reference>
<evidence type="ECO:0000313" key="1">
    <source>
        <dbReference type="EMBL" id="WOG82702.1"/>
    </source>
</evidence>
<evidence type="ECO:0000313" key="2">
    <source>
        <dbReference type="Proteomes" id="UP000077755"/>
    </source>
</evidence>
<reference evidence="1" key="2">
    <citation type="submission" date="2022-03" db="EMBL/GenBank/DDBJ databases">
        <title>Draft title - Genomic analysis of global carrot germplasm unveils the trajectory of domestication and the origin of high carotenoid orange carrot.</title>
        <authorList>
            <person name="Iorizzo M."/>
            <person name="Ellison S."/>
            <person name="Senalik D."/>
            <person name="Macko-Podgorni A."/>
            <person name="Grzebelus D."/>
            <person name="Bostan H."/>
            <person name="Rolling W."/>
            <person name="Curaba J."/>
            <person name="Simon P."/>
        </authorList>
    </citation>
    <scope>NUCLEOTIDE SEQUENCE</scope>
    <source>
        <tissue evidence="1">Leaf</tissue>
    </source>
</reference>
<proteinExistence type="predicted"/>
<dbReference type="AlphaFoldDB" id="A0AAF0W3T9"/>
<dbReference type="Proteomes" id="UP000077755">
    <property type="component" value="Chromosome 1"/>
</dbReference>
<name>A0AAF0W3T9_DAUCS</name>